<evidence type="ECO:0000313" key="1">
    <source>
        <dbReference type="EMBL" id="HJF85706.1"/>
    </source>
</evidence>
<dbReference type="InterPro" id="IPR037012">
    <property type="entry name" value="NanQ/TabA/YiaL_sf"/>
</dbReference>
<reference evidence="1" key="2">
    <citation type="submission" date="2021-09" db="EMBL/GenBank/DDBJ databases">
        <authorList>
            <person name="Gilroy R."/>
        </authorList>
    </citation>
    <scope>NUCLEOTIDE SEQUENCE</scope>
    <source>
        <strain evidence="1">7318</strain>
    </source>
</reference>
<organism evidence="1 2">
    <name type="scientific">Megamonas hypermegale</name>
    <dbReference type="NCBI Taxonomy" id="158847"/>
    <lineage>
        <taxon>Bacteria</taxon>
        <taxon>Bacillati</taxon>
        <taxon>Bacillota</taxon>
        <taxon>Negativicutes</taxon>
        <taxon>Selenomonadales</taxon>
        <taxon>Selenomonadaceae</taxon>
        <taxon>Megamonas</taxon>
    </lineage>
</organism>
<comment type="caution">
    <text evidence="1">The sequence shown here is derived from an EMBL/GenBank/DDBJ whole genome shotgun (WGS) entry which is preliminary data.</text>
</comment>
<dbReference type="Pfam" id="PF04074">
    <property type="entry name" value="DUF386"/>
    <property type="match status" value="1"/>
</dbReference>
<dbReference type="SUPFAM" id="SSF51197">
    <property type="entry name" value="Clavaminate synthase-like"/>
    <property type="match status" value="1"/>
</dbReference>
<proteinExistence type="predicted"/>
<dbReference type="RefSeq" id="WP_289548602.1">
    <property type="nucleotide sequence ID" value="NZ_CAKMHU010000010.1"/>
</dbReference>
<reference evidence="1" key="1">
    <citation type="journal article" date="2021" name="PeerJ">
        <title>Extensive microbial diversity within the chicken gut microbiome revealed by metagenomics and culture.</title>
        <authorList>
            <person name="Gilroy R."/>
            <person name="Ravi A."/>
            <person name="Getino M."/>
            <person name="Pursley I."/>
            <person name="Horton D.L."/>
            <person name="Alikhan N.F."/>
            <person name="Baker D."/>
            <person name="Gharbi K."/>
            <person name="Hall N."/>
            <person name="Watson M."/>
            <person name="Adriaenssens E.M."/>
            <person name="Foster-Nyarko E."/>
            <person name="Jarju S."/>
            <person name="Secka A."/>
            <person name="Antonio M."/>
            <person name="Oren A."/>
            <person name="Chaudhuri R.R."/>
            <person name="La Ragione R."/>
            <person name="Hildebrand F."/>
            <person name="Pallen M.J."/>
        </authorList>
    </citation>
    <scope>NUCLEOTIDE SEQUENCE</scope>
    <source>
        <strain evidence="1">7318</strain>
    </source>
</reference>
<dbReference type="Gene3D" id="2.60.120.370">
    <property type="entry name" value="YhcH/YjgK/YiaL"/>
    <property type="match status" value="1"/>
</dbReference>
<gene>
    <name evidence="1" type="ORF">K8V65_08610</name>
</gene>
<name>A0A921HRE6_9FIRM</name>
<dbReference type="AlphaFoldDB" id="A0A921HRE6"/>
<dbReference type="PANTHER" id="PTHR34986:SF1">
    <property type="entry name" value="PROTEIN YIAL"/>
    <property type="match status" value="1"/>
</dbReference>
<dbReference type="InterPro" id="IPR004375">
    <property type="entry name" value="NanQ/TabA/YiaL"/>
</dbReference>
<dbReference type="EMBL" id="DYVR01000239">
    <property type="protein sequence ID" value="HJF85706.1"/>
    <property type="molecule type" value="Genomic_DNA"/>
</dbReference>
<sequence>MISMNIKNMDDLAWNEDIKYCLDFFQKHDMENYPAGRYATDKDYISLRIDEYETQIAQERYWQAHKNHIDIYILIHGQERIDVKDTAGLKTYHYDRNGDTMMIEETRPNNINLLTKYGDLVICYPNEAHKTGIHVELQNKFKAALFKIDIKKEG</sequence>
<dbReference type="Proteomes" id="UP000780768">
    <property type="component" value="Unassembled WGS sequence"/>
</dbReference>
<dbReference type="PANTHER" id="PTHR34986">
    <property type="entry name" value="EVOLVED BETA-GALACTOSIDASE SUBUNIT BETA"/>
    <property type="match status" value="1"/>
</dbReference>
<dbReference type="GO" id="GO:0005829">
    <property type="term" value="C:cytosol"/>
    <property type="evidence" value="ECO:0007669"/>
    <property type="project" value="TreeGrafter"/>
</dbReference>
<protein>
    <submittedName>
        <fullName evidence="1">YhcH/YjgK/YiaL family protein</fullName>
    </submittedName>
</protein>
<dbReference type="NCBIfam" id="TIGR00022">
    <property type="entry name" value="YhcH/YjgK/YiaL family protein"/>
    <property type="match status" value="1"/>
</dbReference>
<accession>A0A921HRE6</accession>
<evidence type="ECO:0000313" key="2">
    <source>
        <dbReference type="Proteomes" id="UP000780768"/>
    </source>
</evidence>